<keyword evidence="3 6" id="KW-0812">Transmembrane</keyword>
<evidence type="ECO:0000313" key="7">
    <source>
        <dbReference type="EMBL" id="ALO67648.1"/>
    </source>
</evidence>
<dbReference type="OrthoDB" id="7260758at2"/>
<feature type="transmembrane region" description="Helical" evidence="6">
    <location>
        <begin position="277"/>
        <end position="298"/>
    </location>
</feature>
<dbReference type="NCBIfam" id="NF041756">
    <property type="entry name" value="EfeU"/>
    <property type="match status" value="1"/>
</dbReference>
<reference evidence="8" key="1">
    <citation type="submission" date="2015-11" db="EMBL/GenBank/DDBJ databases">
        <authorList>
            <person name="Kumar R."/>
            <person name="Singh D."/>
            <person name="Swarnkar M.K."/>
            <person name="Singh A.K."/>
            <person name="Kumar S."/>
        </authorList>
    </citation>
    <scope>NUCLEOTIDE SEQUENCE [LARGE SCALE GENOMIC DNA]</scope>
    <source>
        <strain evidence="8">ERGS4:06</strain>
    </source>
</reference>
<feature type="transmembrane region" description="Helical" evidence="6">
    <location>
        <begin position="72"/>
        <end position="89"/>
    </location>
</feature>
<dbReference type="EMBL" id="CP013200">
    <property type="protein sequence ID" value="ALO67648.1"/>
    <property type="molecule type" value="Genomic_DNA"/>
</dbReference>
<dbReference type="AlphaFoldDB" id="A0A0S2M2D2"/>
<evidence type="ECO:0000256" key="1">
    <source>
        <dbReference type="ARBA" id="ARBA00004141"/>
    </source>
</evidence>
<evidence type="ECO:0000256" key="4">
    <source>
        <dbReference type="ARBA" id="ARBA00022989"/>
    </source>
</evidence>
<feature type="transmembrane region" description="Helical" evidence="6">
    <location>
        <begin position="177"/>
        <end position="197"/>
    </location>
</feature>
<keyword evidence="5 6" id="KW-0472">Membrane</keyword>
<dbReference type="InterPro" id="IPR004923">
    <property type="entry name" value="FTR1/Fip1/EfeU"/>
</dbReference>
<dbReference type="RefSeq" id="WP_062290906.1">
    <property type="nucleotide sequence ID" value="NZ_CP013200.1"/>
</dbReference>
<dbReference type="Proteomes" id="UP000059574">
    <property type="component" value="Chromosome"/>
</dbReference>
<dbReference type="PANTHER" id="PTHR31632">
    <property type="entry name" value="IRON TRANSPORTER FTH1"/>
    <property type="match status" value="1"/>
</dbReference>
<dbReference type="GO" id="GO:0015093">
    <property type="term" value="F:ferrous iron transmembrane transporter activity"/>
    <property type="evidence" value="ECO:0007669"/>
    <property type="project" value="TreeGrafter"/>
</dbReference>
<feature type="transmembrane region" description="Helical" evidence="6">
    <location>
        <begin position="510"/>
        <end position="529"/>
    </location>
</feature>
<feature type="transmembrane region" description="Helical" evidence="6">
    <location>
        <begin position="245"/>
        <end position="265"/>
    </location>
</feature>
<organism evidence="7 8">
    <name type="scientific">Arthrobacter alpinus</name>
    <dbReference type="NCBI Taxonomy" id="656366"/>
    <lineage>
        <taxon>Bacteria</taxon>
        <taxon>Bacillati</taxon>
        <taxon>Actinomycetota</taxon>
        <taxon>Actinomycetes</taxon>
        <taxon>Micrococcales</taxon>
        <taxon>Micrococcaceae</taxon>
        <taxon>Arthrobacter</taxon>
    </lineage>
</organism>
<reference evidence="7 8" key="2">
    <citation type="journal article" date="2016" name="J. Biotechnol.">
        <title>Complete genome sequence of Arthrobacter alpinus ERGS4:06, a yellow pigmented bacterium tolerant to cold and radiations isolated from Sikkim Himalaya.</title>
        <authorList>
            <person name="Kumar R."/>
            <person name="Singh D."/>
            <person name="Swarnkar M.K."/>
            <person name="Singh A.K."/>
            <person name="Kumar S."/>
        </authorList>
    </citation>
    <scope>NUCLEOTIDE SEQUENCE [LARGE SCALE GENOMIC DNA]</scope>
    <source>
        <strain evidence="7 8">ERGS4:06</strain>
    </source>
</reference>
<feature type="transmembrane region" description="Helical" evidence="6">
    <location>
        <begin position="6"/>
        <end position="26"/>
    </location>
</feature>
<evidence type="ECO:0000313" key="8">
    <source>
        <dbReference type="Proteomes" id="UP000059574"/>
    </source>
</evidence>
<name>A0A0S2M2D2_9MICC</name>
<feature type="transmembrane region" description="Helical" evidence="6">
    <location>
        <begin position="144"/>
        <end position="165"/>
    </location>
</feature>
<evidence type="ECO:0000256" key="3">
    <source>
        <dbReference type="ARBA" id="ARBA00022692"/>
    </source>
</evidence>
<protein>
    <recommendedName>
        <fullName evidence="9">High-affinity iron transporter</fullName>
    </recommendedName>
</protein>
<proteinExistence type="inferred from homology"/>
<evidence type="ECO:0008006" key="9">
    <source>
        <dbReference type="Google" id="ProtNLM"/>
    </source>
</evidence>
<comment type="subcellular location">
    <subcellularLocation>
        <location evidence="1">Membrane</location>
        <topology evidence="1">Multi-pass membrane protein</topology>
    </subcellularLocation>
</comment>
<evidence type="ECO:0000256" key="2">
    <source>
        <dbReference type="ARBA" id="ARBA00008333"/>
    </source>
</evidence>
<dbReference type="PANTHER" id="PTHR31632:SF2">
    <property type="entry name" value="PLASMA MEMBRANE IRON PERMEASE"/>
    <property type="match status" value="1"/>
</dbReference>
<dbReference type="Pfam" id="PF03239">
    <property type="entry name" value="FTR1"/>
    <property type="match status" value="1"/>
</dbReference>
<feature type="transmembrane region" description="Helical" evidence="6">
    <location>
        <begin position="38"/>
        <end position="60"/>
    </location>
</feature>
<comment type="similarity">
    <text evidence="2">Belongs to the oxidase-dependent Fe transporter (OFeT) (TC 9.A.10.1) family.</text>
</comment>
<gene>
    <name evidence="7" type="ORF">AS189_15620</name>
</gene>
<evidence type="ECO:0000256" key="5">
    <source>
        <dbReference type="ARBA" id="ARBA00023136"/>
    </source>
</evidence>
<keyword evidence="4 6" id="KW-1133">Transmembrane helix</keyword>
<dbReference type="GO" id="GO:0033573">
    <property type="term" value="C:high-affinity iron permease complex"/>
    <property type="evidence" value="ECO:0007669"/>
    <property type="project" value="InterPro"/>
</dbReference>
<sequence>MLATLVIGLREGLEAALIVGMIAAFLRRNSVSLKPMWLGVGAAVVLSALVGIILEIVSAALPQQQQEAMETVIGVVAVVIVTFMIVWMSKNARSMKSSLEAHAGSAIKGGSVVAMATMAFLAVLREGVETAVFMVAAFQSSLSPVAAGTGALLGLAIAAGVGFLLFRGAIKLNLAKFFKATGVFLVFVAAGLVMKSLRTAHEAGWVNVGQDPTVTLAWLAPNGSARAAILTGVLGIPSDPRVVEVLGWALYLLPMLAFILWPRTWRPSAAALPRVQFIAAGVLGAAAIVLIIAAPLAIPANPLSPTSTTPAITSAGEAGVKLQLTSGDAASADVAAGARSGSGAGSGSDAISGAAATAEKTLLVTAADGTQSSYPLTPHGSESHAGRTVSAYTAVATADGQGEPASLSVTALTELNGGRTPVGISSSSNPGPFTAVWTHKGKISVWLVNDAIIDASNTQSATVTLSGGGLNTPRTIAVSGHDGWLVPEDDVTAAVTELNSFEAASTENVLWSRYLPAVFLIAAMVLLAAGRRNRRQLLVTAPSP</sequence>
<accession>A0A0S2M2D2</accession>
<evidence type="ECO:0000256" key="6">
    <source>
        <dbReference type="SAM" id="Phobius"/>
    </source>
</evidence>
<feature type="transmembrane region" description="Helical" evidence="6">
    <location>
        <begin position="101"/>
        <end position="124"/>
    </location>
</feature>